<evidence type="ECO:0000313" key="5">
    <source>
        <dbReference type="Proteomes" id="UP000715095"/>
    </source>
</evidence>
<gene>
    <name evidence="4" type="primary">phoU</name>
    <name evidence="4" type="ORF">H6A60_03270</name>
</gene>
<organism evidence="4 5">
    <name type="scientific">Sutterella massiliensis</name>
    <dbReference type="NCBI Taxonomy" id="1816689"/>
    <lineage>
        <taxon>Bacteria</taxon>
        <taxon>Pseudomonadati</taxon>
        <taxon>Pseudomonadota</taxon>
        <taxon>Betaproteobacteria</taxon>
        <taxon>Burkholderiales</taxon>
        <taxon>Sutterellaceae</taxon>
        <taxon>Sutterella</taxon>
    </lineage>
</organism>
<keyword evidence="2" id="KW-0963">Cytoplasm</keyword>
<feature type="domain" description="PhoU" evidence="3">
    <location>
        <begin position="130"/>
        <end position="214"/>
    </location>
</feature>
<comment type="function">
    <text evidence="2">Plays a role in the regulation of phosphate uptake.</text>
</comment>
<dbReference type="PANTHER" id="PTHR42930:SF3">
    <property type="entry name" value="PHOSPHATE-SPECIFIC TRANSPORT SYSTEM ACCESSORY PROTEIN PHOU"/>
    <property type="match status" value="1"/>
</dbReference>
<dbReference type="InterPro" id="IPR026022">
    <property type="entry name" value="PhoU_dom"/>
</dbReference>
<sequence length="229" mass="25763">MTQENNHIVKSYDAELADLKNRTINMGEALRRQVNAVGDALLTIDEEAARRVVERDAVLNSWEVELDAYVQFLLSRRQPLASDLRFLMGVLRISVDLERAGDEVESAAKGVRNQRGRIAETSETIWHSLVKVHALVESMTDDALELLRSPDSARAYALIRRRDVIRSEMKTLVASTAEGLKASNLEVADGLEMIRIARALERVAAHLQNVGETVVFMLEGRDIRHEHLK</sequence>
<evidence type="ECO:0000259" key="3">
    <source>
        <dbReference type="Pfam" id="PF01895"/>
    </source>
</evidence>
<reference evidence="4 5" key="1">
    <citation type="journal article" date="2021" name="Sci. Rep.">
        <title>The distribution of antibiotic resistance genes in chicken gut microbiota commensals.</title>
        <authorList>
            <person name="Juricova H."/>
            <person name="Matiasovicova J."/>
            <person name="Kubasova T."/>
            <person name="Cejkova D."/>
            <person name="Rychlik I."/>
        </authorList>
    </citation>
    <scope>NUCLEOTIDE SEQUENCE [LARGE SCALE GENOMIC DNA]</scope>
    <source>
        <strain evidence="4 5">An829</strain>
    </source>
</reference>
<dbReference type="Pfam" id="PF01895">
    <property type="entry name" value="PhoU"/>
    <property type="match status" value="2"/>
</dbReference>
<proteinExistence type="inferred from homology"/>
<dbReference type="InterPro" id="IPR038078">
    <property type="entry name" value="PhoU-like_sf"/>
</dbReference>
<keyword evidence="2" id="KW-0813">Transport</keyword>
<protein>
    <recommendedName>
        <fullName evidence="2">Phosphate-specific transport system accessory protein PhoU</fullName>
    </recommendedName>
</protein>
<comment type="subcellular location">
    <subcellularLocation>
        <location evidence="2">Cytoplasm</location>
    </subcellularLocation>
</comment>
<dbReference type="RefSeq" id="WP_205101976.1">
    <property type="nucleotide sequence ID" value="NZ_JACJJC010000003.1"/>
</dbReference>
<dbReference type="Gene3D" id="1.20.58.220">
    <property type="entry name" value="Phosphate transport system protein phou homolog 2, domain 2"/>
    <property type="match status" value="1"/>
</dbReference>
<keyword evidence="2" id="KW-0592">Phosphate transport</keyword>
<dbReference type="PANTHER" id="PTHR42930">
    <property type="entry name" value="PHOSPHATE-SPECIFIC TRANSPORT SYSTEM ACCESSORY PROTEIN PHOU"/>
    <property type="match status" value="1"/>
</dbReference>
<dbReference type="SUPFAM" id="SSF109755">
    <property type="entry name" value="PhoU-like"/>
    <property type="match status" value="1"/>
</dbReference>
<comment type="caution">
    <text evidence="4">The sequence shown here is derived from an EMBL/GenBank/DDBJ whole genome shotgun (WGS) entry which is preliminary data.</text>
</comment>
<comment type="similarity">
    <text evidence="1 2">Belongs to the PhoU family.</text>
</comment>
<evidence type="ECO:0000313" key="4">
    <source>
        <dbReference type="EMBL" id="MBM6703517.1"/>
    </source>
</evidence>
<comment type="subunit">
    <text evidence="2">Homodimer.</text>
</comment>
<name>A0ABS2DQ78_9BURK</name>
<dbReference type="Proteomes" id="UP000715095">
    <property type="component" value="Unassembled WGS sequence"/>
</dbReference>
<dbReference type="InterPro" id="IPR028366">
    <property type="entry name" value="PhoU"/>
</dbReference>
<evidence type="ECO:0000256" key="2">
    <source>
        <dbReference type="PIRNR" id="PIRNR003107"/>
    </source>
</evidence>
<evidence type="ECO:0000256" key="1">
    <source>
        <dbReference type="ARBA" id="ARBA00008107"/>
    </source>
</evidence>
<dbReference type="EMBL" id="JACJJC010000003">
    <property type="protein sequence ID" value="MBM6703517.1"/>
    <property type="molecule type" value="Genomic_DNA"/>
</dbReference>
<feature type="domain" description="PhoU" evidence="3">
    <location>
        <begin position="25"/>
        <end position="109"/>
    </location>
</feature>
<dbReference type="NCBIfam" id="TIGR02135">
    <property type="entry name" value="phoU_full"/>
    <property type="match status" value="1"/>
</dbReference>
<accession>A0ABS2DQ78</accession>
<keyword evidence="5" id="KW-1185">Reference proteome</keyword>
<dbReference type="PIRSF" id="PIRSF003107">
    <property type="entry name" value="PhoU"/>
    <property type="match status" value="1"/>
</dbReference>